<protein>
    <submittedName>
        <fullName evidence="1">Zn-dependent dipeptidase, dipeptidase homolog</fullName>
    </submittedName>
</protein>
<gene>
    <name evidence="1" type="ORF">SAMN02982922_2093</name>
</gene>
<organism evidence="1 2">
    <name type="scientific">Mesorhizobium australicum</name>
    <dbReference type="NCBI Taxonomy" id="536018"/>
    <lineage>
        <taxon>Bacteria</taxon>
        <taxon>Pseudomonadati</taxon>
        <taxon>Pseudomonadota</taxon>
        <taxon>Alphaproteobacteria</taxon>
        <taxon>Hyphomicrobiales</taxon>
        <taxon>Phyllobacteriaceae</taxon>
        <taxon>Mesorhizobium</taxon>
    </lineage>
</organism>
<keyword evidence="2" id="KW-1185">Reference proteome</keyword>
<dbReference type="Proteomes" id="UP000193083">
    <property type="component" value="Unassembled WGS sequence"/>
</dbReference>
<dbReference type="InterPro" id="IPR008257">
    <property type="entry name" value="Pept_M19"/>
</dbReference>
<dbReference type="AlphaFoldDB" id="A0A1X7NMM4"/>
<dbReference type="GO" id="GO:0070573">
    <property type="term" value="F:metallodipeptidase activity"/>
    <property type="evidence" value="ECO:0007669"/>
    <property type="project" value="InterPro"/>
</dbReference>
<dbReference type="PANTHER" id="PTHR10443">
    <property type="entry name" value="MICROSOMAL DIPEPTIDASE"/>
    <property type="match status" value="1"/>
</dbReference>
<dbReference type="GO" id="GO:0006508">
    <property type="term" value="P:proteolysis"/>
    <property type="evidence" value="ECO:0007669"/>
    <property type="project" value="InterPro"/>
</dbReference>
<dbReference type="Gene3D" id="3.20.20.140">
    <property type="entry name" value="Metal-dependent hydrolases"/>
    <property type="match status" value="1"/>
</dbReference>
<proteinExistence type="predicted"/>
<evidence type="ECO:0000313" key="2">
    <source>
        <dbReference type="Proteomes" id="UP000193083"/>
    </source>
</evidence>
<dbReference type="PROSITE" id="PS51365">
    <property type="entry name" value="RENAL_DIPEPTIDASE_2"/>
    <property type="match status" value="1"/>
</dbReference>
<dbReference type="InterPro" id="IPR032466">
    <property type="entry name" value="Metal_Hydrolase"/>
</dbReference>
<name>A0A1X7NMM4_9HYPH</name>
<sequence length="361" mass="38841">MERGMNAVIEPPPYSVSERAGELHRTLTVADLHADSLLWGRDLLEKGTRGQVDVPRLIEGNVAVQVFSVVSKTPRGLNIDHNTADSDNITLLAIAQRWPPRTWISLKERALYQAERLKEFAAKSDGKLTMIYSRGDLERFLARRKVEPDIVAGVLALEGAQVLEGDPANVDVLFDAGYRMMSPTHFFDNEMAGSAHGAARTGLTEAGREMIRRMEARGMIVDVAHGSMAQIDDVLAIATKPIVVSHTGVRGTCDNGRNLTDDQVRAIADKGGLIGIGFWDVAVCGTSADDIARAQLYVANLVGAENVGLGSDFDGAVTTPFDATGMAKITEALLKAGMSPADIGEVMGGSQVRFLMETLPQ</sequence>
<dbReference type="PANTHER" id="PTHR10443:SF12">
    <property type="entry name" value="DIPEPTIDASE"/>
    <property type="match status" value="1"/>
</dbReference>
<dbReference type="EMBL" id="FXBL01000004">
    <property type="protein sequence ID" value="SMH38790.1"/>
    <property type="molecule type" value="Genomic_DNA"/>
</dbReference>
<dbReference type="Pfam" id="PF01244">
    <property type="entry name" value="Peptidase_M19"/>
    <property type="match status" value="1"/>
</dbReference>
<dbReference type="SUPFAM" id="SSF51556">
    <property type="entry name" value="Metallo-dependent hydrolases"/>
    <property type="match status" value="1"/>
</dbReference>
<reference evidence="1 2" key="1">
    <citation type="submission" date="2017-04" db="EMBL/GenBank/DDBJ databases">
        <authorList>
            <person name="Afonso C.L."/>
            <person name="Miller P.J."/>
            <person name="Scott M.A."/>
            <person name="Spackman E."/>
            <person name="Goraichik I."/>
            <person name="Dimitrov K.M."/>
            <person name="Suarez D.L."/>
            <person name="Swayne D.E."/>
        </authorList>
    </citation>
    <scope>NUCLEOTIDE SEQUENCE [LARGE SCALE GENOMIC DNA]</scope>
    <source>
        <strain evidence="1 2">B5P</strain>
    </source>
</reference>
<evidence type="ECO:0000313" key="1">
    <source>
        <dbReference type="EMBL" id="SMH38790.1"/>
    </source>
</evidence>
<accession>A0A1X7NMM4</accession>